<dbReference type="EMBL" id="JROO01000034">
    <property type="protein sequence ID" value="KIH97610.1"/>
    <property type="molecule type" value="Genomic_DNA"/>
</dbReference>
<protein>
    <submittedName>
        <fullName evidence="2">TadE family protein</fullName>
    </submittedName>
</protein>
<comment type="caution">
    <text evidence="2">The sequence shown here is derived from an EMBL/GenBank/DDBJ whole genome shotgun (WGS) entry which is preliminary data.</text>
</comment>
<dbReference type="STRING" id="183763.LP52_17990"/>
<dbReference type="InterPro" id="IPR012495">
    <property type="entry name" value="TadE-like_dom"/>
</dbReference>
<evidence type="ECO:0000313" key="2">
    <source>
        <dbReference type="EMBL" id="KIH97610.1"/>
    </source>
</evidence>
<dbReference type="OrthoDB" id="3430040at2"/>
<sequence length="136" mass="13933">MKGRERGSASVELAVLTPLLLLLALLTVLAYRMVSAEMTANTLAHAAARAATLQRTPAAAEQAARTTAANALRTHDLDCAAYTLELDIAGLEPGATVEAALTCHVDLAGLSGLGVPLTSEVHGEASAVVDVYRSGP</sequence>
<gene>
    <name evidence="2" type="ORF">LP52_17990</name>
</gene>
<evidence type="ECO:0000259" key="1">
    <source>
        <dbReference type="Pfam" id="PF07811"/>
    </source>
</evidence>
<dbReference type="RefSeq" id="WP_040275208.1">
    <property type="nucleotide sequence ID" value="NZ_JROO01000034.1"/>
</dbReference>
<dbReference type="AlphaFoldDB" id="A0A0C2JFC6"/>
<feature type="domain" description="TadE-like" evidence="1">
    <location>
        <begin position="7"/>
        <end position="49"/>
    </location>
</feature>
<dbReference type="Pfam" id="PF07811">
    <property type="entry name" value="TadE"/>
    <property type="match status" value="1"/>
</dbReference>
<accession>A0A0C2JFC6</accession>
<reference evidence="3" key="1">
    <citation type="journal article" date="2015" name="Chem. Biol.">
        <title>Structure, bioactivity, and resistance mechanism of streptomonomicin, an unusual lasso Peptide from an understudied halophilic actinomycete.</title>
        <authorList>
            <person name="Metelev M."/>
            <person name="Tietz J.I."/>
            <person name="Melby J.O."/>
            <person name="Blair P.M."/>
            <person name="Zhu L."/>
            <person name="Livnat I."/>
            <person name="Severinov K."/>
            <person name="Mitchell D.A."/>
        </authorList>
    </citation>
    <scope>NUCLEOTIDE SEQUENCE [LARGE SCALE GENOMIC DNA]</scope>
    <source>
        <strain evidence="3">YIM 90003</strain>
    </source>
</reference>
<name>A0A0C2JFC6_9ACTN</name>
<keyword evidence="3" id="KW-1185">Reference proteome</keyword>
<proteinExistence type="predicted"/>
<dbReference type="Proteomes" id="UP000031675">
    <property type="component" value="Unassembled WGS sequence"/>
</dbReference>
<evidence type="ECO:0000313" key="3">
    <source>
        <dbReference type="Proteomes" id="UP000031675"/>
    </source>
</evidence>
<organism evidence="2 3">
    <name type="scientific">Streptomonospora alba</name>
    <dbReference type="NCBI Taxonomy" id="183763"/>
    <lineage>
        <taxon>Bacteria</taxon>
        <taxon>Bacillati</taxon>
        <taxon>Actinomycetota</taxon>
        <taxon>Actinomycetes</taxon>
        <taxon>Streptosporangiales</taxon>
        <taxon>Nocardiopsidaceae</taxon>
        <taxon>Streptomonospora</taxon>
    </lineage>
</organism>